<dbReference type="EMBL" id="KX255840">
    <property type="protein sequence ID" value="ANS53397.1"/>
    <property type="molecule type" value="mRNA"/>
</dbReference>
<name>A0A2S0BZ02_SITOR</name>
<comment type="similarity">
    <text evidence="4">Belongs to the GST superfamily. Sigma family.</text>
</comment>
<dbReference type="PANTHER" id="PTHR11571">
    <property type="entry name" value="GLUTATHIONE S-TRANSFERASE"/>
    <property type="match status" value="1"/>
</dbReference>
<sequence>MAPTTYKLYYFDTNGRGQIIRYLLAYGNQDFEDIRIPKEKWPEFKKKTPYGQVPILEIDGKPIAQSFAIARYLGKKFNLVGKNDLEDLDCDSLVDTLEDNIVGGTNYFEEENPEQKENYRKKYYEEDVPFYLEKFDVMVSKNGGYSVGSQLTWADFPFVGTLEELENRGPGLLKSYPALSSLVDKVNNLQRVKSWKEKSAQQKKYI</sequence>
<dbReference type="SFLD" id="SFLDS00019">
    <property type="entry name" value="Glutathione_Transferase_(cytos"/>
    <property type="match status" value="1"/>
</dbReference>
<dbReference type="GO" id="GO:0004364">
    <property type="term" value="F:glutathione transferase activity"/>
    <property type="evidence" value="ECO:0007669"/>
    <property type="project" value="UniProtKB-EC"/>
</dbReference>
<dbReference type="Gene3D" id="3.40.30.10">
    <property type="entry name" value="Glutaredoxin"/>
    <property type="match status" value="1"/>
</dbReference>
<evidence type="ECO:0000256" key="3">
    <source>
        <dbReference type="ARBA" id="ARBA00022679"/>
    </source>
</evidence>
<dbReference type="PROSITE" id="PS50404">
    <property type="entry name" value="GST_NTER"/>
    <property type="match status" value="1"/>
</dbReference>
<proteinExistence type="evidence at transcript level"/>
<dbReference type="EC" id="2.5.1.18" evidence="2"/>
<dbReference type="InterPro" id="IPR036282">
    <property type="entry name" value="Glutathione-S-Trfase_C_sf"/>
</dbReference>
<dbReference type="OrthoDB" id="414243at2759"/>
<dbReference type="GO" id="GO:0004602">
    <property type="term" value="F:glutathione peroxidase activity"/>
    <property type="evidence" value="ECO:0007669"/>
    <property type="project" value="UniProtKB-ARBA"/>
</dbReference>
<dbReference type="Gene3D" id="1.20.1050.10">
    <property type="match status" value="1"/>
</dbReference>
<dbReference type="Pfam" id="PF14497">
    <property type="entry name" value="GST_C_3"/>
    <property type="match status" value="1"/>
</dbReference>
<evidence type="ECO:0000256" key="1">
    <source>
        <dbReference type="ARBA" id="ARBA00011738"/>
    </source>
</evidence>
<dbReference type="InterPro" id="IPR010987">
    <property type="entry name" value="Glutathione-S-Trfase_C-like"/>
</dbReference>
<feature type="domain" description="GST C-terminal" evidence="7">
    <location>
        <begin position="83"/>
        <end position="206"/>
    </location>
</feature>
<reference evidence="8" key="1">
    <citation type="submission" date="2016-05" db="EMBL/GenBank/DDBJ databases">
        <title>Cloning and identification of a novel glutathione-S-transferase gene from Sitophilus oryzae.</title>
        <authorList>
            <person name="Hu F."/>
            <person name="Ye K."/>
            <person name="Lu Y.J."/>
            <person name="Wei Z.J."/>
        </authorList>
    </citation>
    <scope>NUCLEOTIDE SEQUENCE</scope>
</reference>
<dbReference type="Pfam" id="PF02798">
    <property type="entry name" value="GST_N"/>
    <property type="match status" value="1"/>
</dbReference>
<dbReference type="PROSITE" id="PS50405">
    <property type="entry name" value="GST_CTER"/>
    <property type="match status" value="1"/>
</dbReference>
<keyword evidence="3 8" id="KW-0808">Transferase</keyword>
<dbReference type="FunFam" id="3.40.30.10:FF:000035">
    <property type="entry name" value="hematopoietic prostaglandin D synthase"/>
    <property type="match status" value="1"/>
</dbReference>
<dbReference type="PANTHER" id="PTHR11571:SF224">
    <property type="entry name" value="HEMATOPOIETIC PROSTAGLANDIN D SYNTHASE"/>
    <property type="match status" value="1"/>
</dbReference>
<dbReference type="AlphaFoldDB" id="A0A2S0BZ02"/>
<dbReference type="SFLD" id="SFLDG00363">
    <property type="entry name" value="AMPS_(cytGST):_Alpha-__Mu-__Pi"/>
    <property type="match status" value="1"/>
</dbReference>
<dbReference type="GO" id="GO:0006749">
    <property type="term" value="P:glutathione metabolic process"/>
    <property type="evidence" value="ECO:0007669"/>
    <property type="project" value="TreeGrafter"/>
</dbReference>
<dbReference type="InterPro" id="IPR004046">
    <property type="entry name" value="GST_C"/>
</dbReference>
<evidence type="ECO:0000313" key="8">
    <source>
        <dbReference type="EMBL" id="ANS53397.1"/>
    </source>
</evidence>
<dbReference type="FunFam" id="1.20.1050.10:FF:000030">
    <property type="entry name" value="Glutathione S-transferase S1"/>
    <property type="match status" value="1"/>
</dbReference>
<feature type="domain" description="GST N-terminal" evidence="6">
    <location>
        <begin position="4"/>
        <end position="81"/>
    </location>
</feature>
<comment type="catalytic activity">
    <reaction evidence="5">
        <text>RX + glutathione = an S-substituted glutathione + a halide anion + H(+)</text>
        <dbReference type="Rhea" id="RHEA:16437"/>
        <dbReference type="ChEBI" id="CHEBI:15378"/>
        <dbReference type="ChEBI" id="CHEBI:16042"/>
        <dbReference type="ChEBI" id="CHEBI:17792"/>
        <dbReference type="ChEBI" id="CHEBI:57925"/>
        <dbReference type="ChEBI" id="CHEBI:90779"/>
        <dbReference type="EC" id="2.5.1.18"/>
    </reaction>
</comment>
<dbReference type="SUPFAM" id="SSF47616">
    <property type="entry name" value="GST C-terminal domain-like"/>
    <property type="match status" value="1"/>
</dbReference>
<dbReference type="SUPFAM" id="SSF52833">
    <property type="entry name" value="Thioredoxin-like"/>
    <property type="match status" value="1"/>
</dbReference>
<dbReference type="InterPro" id="IPR050213">
    <property type="entry name" value="GST_superfamily"/>
</dbReference>
<dbReference type="InterPro" id="IPR036249">
    <property type="entry name" value="Thioredoxin-like_sf"/>
</dbReference>
<dbReference type="InterPro" id="IPR040079">
    <property type="entry name" value="Glutathione_S-Trfase"/>
</dbReference>
<comment type="subunit">
    <text evidence="1">Homodimer.</text>
</comment>
<evidence type="ECO:0000259" key="6">
    <source>
        <dbReference type="PROSITE" id="PS50404"/>
    </source>
</evidence>
<accession>A0A2S0BZ02</accession>
<evidence type="ECO:0000256" key="4">
    <source>
        <dbReference type="ARBA" id="ARBA00038317"/>
    </source>
</evidence>
<organism evidence="8">
    <name type="scientific">Sitophilus oryzae</name>
    <name type="common">Rice weevil</name>
    <name type="synonym">Curculio oryzae</name>
    <dbReference type="NCBI Taxonomy" id="7048"/>
    <lineage>
        <taxon>Eukaryota</taxon>
        <taxon>Metazoa</taxon>
        <taxon>Ecdysozoa</taxon>
        <taxon>Arthropoda</taxon>
        <taxon>Hexapoda</taxon>
        <taxon>Insecta</taxon>
        <taxon>Pterygota</taxon>
        <taxon>Neoptera</taxon>
        <taxon>Endopterygota</taxon>
        <taxon>Coleoptera</taxon>
        <taxon>Polyphaga</taxon>
        <taxon>Cucujiformia</taxon>
        <taxon>Curculionidae</taxon>
        <taxon>Dryophthorinae</taxon>
        <taxon>Sitophilus</taxon>
    </lineage>
</organism>
<dbReference type="InterPro" id="IPR004045">
    <property type="entry name" value="Glutathione_S-Trfase_N"/>
</dbReference>
<evidence type="ECO:0000259" key="7">
    <source>
        <dbReference type="PROSITE" id="PS50405"/>
    </source>
</evidence>
<dbReference type="CDD" id="cd03192">
    <property type="entry name" value="GST_C_Sigma_like"/>
    <property type="match status" value="1"/>
</dbReference>
<dbReference type="CDD" id="cd03039">
    <property type="entry name" value="GST_N_Sigma_like"/>
    <property type="match status" value="1"/>
</dbReference>
<protein>
    <recommendedName>
        <fullName evidence="2">glutathione transferase</fullName>
        <ecNumber evidence="2">2.5.1.18</ecNumber>
    </recommendedName>
</protein>
<evidence type="ECO:0000256" key="2">
    <source>
        <dbReference type="ARBA" id="ARBA00012452"/>
    </source>
</evidence>
<evidence type="ECO:0000256" key="5">
    <source>
        <dbReference type="ARBA" id="ARBA00047960"/>
    </source>
</evidence>
<dbReference type="SFLD" id="SFLDG01205">
    <property type="entry name" value="AMPS.1"/>
    <property type="match status" value="1"/>
</dbReference>